<feature type="domain" description="Integrin alpha second immunoglobulin-like" evidence="17">
    <location>
        <begin position="635"/>
        <end position="790"/>
    </location>
</feature>
<keyword evidence="9 14" id="KW-0472">Membrane</keyword>
<evidence type="ECO:0000259" key="17">
    <source>
        <dbReference type="Pfam" id="PF20805"/>
    </source>
</evidence>
<feature type="transmembrane region" description="Helical" evidence="14">
    <location>
        <begin position="1016"/>
        <end position="1038"/>
    </location>
</feature>
<dbReference type="InterPro" id="IPR013517">
    <property type="entry name" value="FG-GAP"/>
</dbReference>
<evidence type="ECO:0000256" key="4">
    <source>
        <dbReference type="ARBA" id="ARBA00022729"/>
    </source>
</evidence>
<dbReference type="GO" id="GO:0005178">
    <property type="term" value="F:integrin binding"/>
    <property type="evidence" value="ECO:0007669"/>
    <property type="project" value="TreeGrafter"/>
</dbReference>
<evidence type="ECO:0000256" key="14">
    <source>
        <dbReference type="RuleBase" id="RU003762"/>
    </source>
</evidence>
<dbReference type="InterPro" id="IPR048286">
    <property type="entry name" value="Integrin_alpha_Ig-like_3"/>
</dbReference>
<dbReference type="Gene3D" id="2.130.10.130">
    <property type="entry name" value="Integrin alpha, N-terminal"/>
    <property type="match status" value="1"/>
</dbReference>
<evidence type="ECO:0000256" key="12">
    <source>
        <dbReference type="ARBA" id="ARBA00023180"/>
    </source>
</evidence>
<evidence type="ECO:0000256" key="7">
    <source>
        <dbReference type="ARBA" id="ARBA00022989"/>
    </source>
</evidence>
<comment type="similarity">
    <text evidence="2 14">Belongs to the integrin alpha chain family.</text>
</comment>
<keyword evidence="11 14" id="KW-0675">Receptor</keyword>
<evidence type="ECO:0000256" key="9">
    <source>
        <dbReference type="ARBA" id="ARBA00023136"/>
    </source>
</evidence>
<keyword evidence="3 14" id="KW-0812">Transmembrane</keyword>
<dbReference type="GO" id="GO:0009897">
    <property type="term" value="C:external side of plasma membrane"/>
    <property type="evidence" value="ECO:0007669"/>
    <property type="project" value="TreeGrafter"/>
</dbReference>
<dbReference type="InterPro" id="IPR000413">
    <property type="entry name" value="Integrin_alpha"/>
</dbReference>
<evidence type="ECO:0000313" key="20">
    <source>
        <dbReference type="Proteomes" id="UP000694700"/>
    </source>
</evidence>
<dbReference type="PROSITE" id="PS00242">
    <property type="entry name" value="INTEGRIN_ALPHA"/>
    <property type="match status" value="1"/>
</dbReference>
<dbReference type="PRINTS" id="PR01185">
    <property type="entry name" value="INTEGRINA"/>
</dbReference>
<dbReference type="FunFam" id="2.60.40.1530:FF:000001">
    <property type="entry name" value="Integrin subunit alpha 7"/>
    <property type="match status" value="1"/>
</dbReference>
<evidence type="ECO:0000256" key="10">
    <source>
        <dbReference type="ARBA" id="ARBA00023157"/>
    </source>
</evidence>
<keyword evidence="8 14" id="KW-0401">Integrin</keyword>
<dbReference type="InterPro" id="IPR048285">
    <property type="entry name" value="Integrin_alpha_Ig-like_2"/>
</dbReference>
<dbReference type="GO" id="GO:0098609">
    <property type="term" value="P:cell-cell adhesion"/>
    <property type="evidence" value="ECO:0007669"/>
    <property type="project" value="TreeGrafter"/>
</dbReference>
<feature type="region of interest" description="Disordered" evidence="15">
    <location>
        <begin position="889"/>
        <end position="908"/>
    </location>
</feature>
<evidence type="ECO:0000259" key="16">
    <source>
        <dbReference type="Pfam" id="PF08441"/>
    </source>
</evidence>
<keyword evidence="12" id="KW-0325">Glycoprotein</keyword>
<evidence type="ECO:0000256" key="8">
    <source>
        <dbReference type="ARBA" id="ARBA00023037"/>
    </source>
</evidence>
<dbReference type="Gene3D" id="2.60.40.1530">
    <property type="entry name" value="ntegrin, alpha v. Chain A, domain 4"/>
    <property type="match status" value="1"/>
</dbReference>
<dbReference type="InterPro" id="IPR013649">
    <property type="entry name" value="Integrin_alpha_Ig-like_1"/>
</dbReference>
<keyword evidence="10" id="KW-1015">Disulfide bond</keyword>
<keyword evidence="5" id="KW-0677">Repeat</keyword>
<dbReference type="Proteomes" id="UP000694700">
    <property type="component" value="Unplaced"/>
</dbReference>
<reference evidence="19" key="1">
    <citation type="submission" date="2025-08" db="UniProtKB">
        <authorList>
            <consortium name="Ensembl"/>
        </authorList>
    </citation>
    <scope>IDENTIFICATION</scope>
</reference>
<dbReference type="GO" id="GO:0007160">
    <property type="term" value="P:cell-matrix adhesion"/>
    <property type="evidence" value="ECO:0007669"/>
    <property type="project" value="TreeGrafter"/>
</dbReference>
<dbReference type="Pfam" id="PF08441">
    <property type="entry name" value="Integrin_A_Ig_1"/>
    <property type="match status" value="1"/>
</dbReference>
<dbReference type="InterPro" id="IPR032695">
    <property type="entry name" value="Integrin_dom_sf"/>
</dbReference>
<keyword evidence="6 14" id="KW-0130">Cell adhesion</keyword>
<dbReference type="PANTHER" id="PTHR23220">
    <property type="entry name" value="INTEGRIN ALPHA"/>
    <property type="match status" value="1"/>
</dbReference>
<accession>A0A8C1TA50</accession>
<dbReference type="GO" id="GO:0050900">
    <property type="term" value="P:leukocyte migration"/>
    <property type="evidence" value="ECO:0007669"/>
    <property type="project" value="TreeGrafter"/>
</dbReference>
<dbReference type="PANTHER" id="PTHR23220:SF9">
    <property type="entry name" value="INTEGRIN ALPHA-6"/>
    <property type="match status" value="1"/>
</dbReference>
<evidence type="ECO:0000256" key="6">
    <source>
        <dbReference type="ARBA" id="ARBA00022889"/>
    </source>
</evidence>
<evidence type="ECO:0000259" key="18">
    <source>
        <dbReference type="Pfam" id="PF20806"/>
    </source>
</evidence>
<proteinExistence type="inferred from homology"/>
<dbReference type="Gene3D" id="1.20.5.930">
    <property type="entry name" value="Bicelle-embedded integrin alpha(iib) transmembrane segment"/>
    <property type="match status" value="1"/>
</dbReference>
<feature type="repeat" description="FG-GAP" evidence="13">
    <location>
        <begin position="306"/>
        <end position="367"/>
    </location>
</feature>
<dbReference type="InterPro" id="IPR013519">
    <property type="entry name" value="Int_alpha_beta-p"/>
</dbReference>
<dbReference type="SUPFAM" id="SSF69318">
    <property type="entry name" value="Integrin alpha N-terminal domain"/>
    <property type="match status" value="1"/>
</dbReference>
<dbReference type="GO" id="GO:0007229">
    <property type="term" value="P:integrin-mediated signaling pathway"/>
    <property type="evidence" value="ECO:0007669"/>
    <property type="project" value="UniProtKB-KW"/>
</dbReference>
<keyword evidence="4 14" id="KW-0732">Signal</keyword>
<dbReference type="FunFam" id="1.20.5.930:FF:000001">
    <property type="entry name" value="Integrin subunit alpha V"/>
    <property type="match status" value="1"/>
</dbReference>
<dbReference type="Pfam" id="PF20806">
    <property type="entry name" value="Integrin_A_Ig_3"/>
    <property type="match status" value="1"/>
</dbReference>
<dbReference type="SUPFAM" id="SSF69179">
    <property type="entry name" value="Integrin domains"/>
    <property type="match status" value="3"/>
</dbReference>
<evidence type="ECO:0000313" key="19">
    <source>
        <dbReference type="Ensembl" id="ENSCCRP00015019910.1"/>
    </source>
</evidence>
<dbReference type="AlphaFoldDB" id="A0A8C1TA50"/>
<name>A0A8C1TA50_CYPCA</name>
<sequence>MGLFDEGLSLNLCIFLLLLWTSTSAFNLDTQNVLRKNGQPDSLFGFSLALHRQLQPYDKRILLIGAPRARALSNQGANITGGLYSCDITTHPDDCTRVDFDNDVDARVENKENQWMGVTVQSQGPGGKIVTCAHRYQRLLFPNTPQEARDITGRCYMLSQDLSIDSQSDEDGGNWKFCDGRTRGHERFGACQQGLAATFTKDYHYVIFGAPGAYNWKGIVRVEQKNNTLLEMGLFDDGPYEVGDENRLDPNLVPVPANSYLGFSLDSGHSITKKGKLIIVSGAPRANHSGAVVFLRKEGEMSTTLTPEHVLEGPGLASSFGYDVAVVDLNGDGWQDVVVGAPQFFQRDEEVGGAVYVYINKAGRWKDVAPTRLNGTKDSMFGLAVENIGDINLDSFEDIAVGAPYADSGFGSVYIYHGSADGINTTPAQILEGKQHNIKMFGYSLAGNMDLDQNSYPDLAVGSLSDTVFIYRSKTVISIKKDIKVTPKEIDLMKKTCGNSVCLTVEACFSYKANPSTYNPKLTISCTLEAEWYRRKLGLPSRVVFLEKSAMDQDFQSTGSLELRGQNKKACYKAKLRLQEGIRDKLRAIPIEVSVAIQSATRGKRQSSLPQLTPILDSAVPNKTITEVNFLKEGCGTDNICQSNLHLQYRFCYRESKQDVFPPLPLENGLPVISLSDQKDFALEVTVRNRNGDDAHEAKLVGQFDESLSYSGFRSLRTTDKPVICAANQNGSLADCELGNPFKRDSEVTFYIILSTGKISLDTKEVEIDLQLETTSSQEGLGKVKAKAKVVIELLLSVQGVAKPSQVYFGGEVRGMSAMKTEEEVGSLVEYEFRVINLGKPLKSFGTASLSIQWPKESSVGKWLLYLMKINTRGLQLVTCSPEREINPLRLSEESRSTRRKRELEERKPAEGVKTALFPDKRKHKILSCSGDARCVEIKCPLQGLDSTAVVILKSRLWNSTFLEDYVSYNYLDIIVKASISLDVSAKNIVLKNPETQVRLTVFPETAVTPFGGVPWWIILVAVLAGILMLALLVLLLWKCGFFKRSKYEDSVPKYHAVRIRKETRLLKDGEDMLDPLEKKQWMTTWDENESYS</sequence>
<dbReference type="Pfam" id="PF01839">
    <property type="entry name" value="FG-GAP"/>
    <property type="match status" value="2"/>
</dbReference>
<dbReference type="GO" id="GO:0033627">
    <property type="term" value="P:cell adhesion mediated by integrin"/>
    <property type="evidence" value="ECO:0007669"/>
    <property type="project" value="TreeGrafter"/>
</dbReference>
<dbReference type="Pfam" id="PF20805">
    <property type="entry name" value="Integrin_A_Ig_2"/>
    <property type="match status" value="1"/>
</dbReference>
<comment type="subcellular location">
    <subcellularLocation>
        <location evidence="1 14">Membrane</location>
        <topology evidence="1 14">Single-pass type I membrane protein</topology>
    </subcellularLocation>
</comment>
<dbReference type="InterPro" id="IPR028994">
    <property type="entry name" value="Integrin_alpha_N"/>
</dbReference>
<feature type="domain" description="Integrin alpha third immunoglobulin-like" evidence="18">
    <location>
        <begin position="796"/>
        <end position="1005"/>
    </location>
</feature>
<dbReference type="Gene3D" id="2.60.40.1510">
    <property type="entry name" value="ntegrin, alpha v. Chain A, domain 3"/>
    <property type="match status" value="1"/>
</dbReference>
<feature type="repeat" description="FG-GAP" evidence="13">
    <location>
        <begin position="368"/>
        <end position="425"/>
    </location>
</feature>
<gene>
    <name evidence="19" type="primary">itga6a</name>
</gene>
<feature type="repeat" description="FG-GAP" evidence="13">
    <location>
        <begin position="428"/>
        <end position="488"/>
    </location>
</feature>
<evidence type="ECO:0000256" key="15">
    <source>
        <dbReference type="SAM" id="MobiDB-lite"/>
    </source>
</evidence>
<dbReference type="SMART" id="SM00191">
    <property type="entry name" value="Int_alpha"/>
    <property type="match status" value="5"/>
</dbReference>
<evidence type="ECO:0000256" key="3">
    <source>
        <dbReference type="ARBA" id="ARBA00022692"/>
    </source>
</evidence>
<evidence type="ECO:0000256" key="1">
    <source>
        <dbReference type="ARBA" id="ARBA00004479"/>
    </source>
</evidence>
<dbReference type="Gene3D" id="2.60.40.1460">
    <property type="entry name" value="Integrin domains. Chain A, domain 2"/>
    <property type="match status" value="1"/>
</dbReference>
<organism evidence="19 20">
    <name type="scientific">Cyprinus carpio</name>
    <name type="common">Common carp</name>
    <dbReference type="NCBI Taxonomy" id="7962"/>
    <lineage>
        <taxon>Eukaryota</taxon>
        <taxon>Metazoa</taxon>
        <taxon>Chordata</taxon>
        <taxon>Craniata</taxon>
        <taxon>Vertebrata</taxon>
        <taxon>Euteleostomi</taxon>
        <taxon>Actinopterygii</taxon>
        <taxon>Neopterygii</taxon>
        <taxon>Teleostei</taxon>
        <taxon>Ostariophysi</taxon>
        <taxon>Cypriniformes</taxon>
        <taxon>Cyprinidae</taxon>
        <taxon>Cyprininae</taxon>
        <taxon>Cyprinus</taxon>
    </lineage>
</organism>
<evidence type="ECO:0000256" key="2">
    <source>
        <dbReference type="ARBA" id="ARBA00008054"/>
    </source>
</evidence>
<feature type="chain" id="PRO_5034953555" evidence="14">
    <location>
        <begin position="26"/>
        <end position="1093"/>
    </location>
</feature>
<dbReference type="FunFam" id="2.130.10.130:FF:000002">
    <property type="entry name" value="integrin alpha-6 isoform X2"/>
    <property type="match status" value="1"/>
</dbReference>
<evidence type="ECO:0000256" key="13">
    <source>
        <dbReference type="PROSITE-ProRule" id="PRU00803"/>
    </source>
</evidence>
<dbReference type="GO" id="GO:0008305">
    <property type="term" value="C:integrin complex"/>
    <property type="evidence" value="ECO:0007669"/>
    <property type="project" value="InterPro"/>
</dbReference>
<evidence type="ECO:0000256" key="5">
    <source>
        <dbReference type="ARBA" id="ARBA00022737"/>
    </source>
</evidence>
<keyword evidence="7 14" id="KW-1133">Transmembrane helix</keyword>
<dbReference type="PROSITE" id="PS51470">
    <property type="entry name" value="FG_GAP"/>
    <property type="match status" value="3"/>
</dbReference>
<feature type="domain" description="Integrin alpha first immunoglubulin-like" evidence="16">
    <location>
        <begin position="473"/>
        <end position="633"/>
    </location>
</feature>
<evidence type="ECO:0000256" key="11">
    <source>
        <dbReference type="ARBA" id="ARBA00023170"/>
    </source>
</evidence>
<dbReference type="InterPro" id="IPR018184">
    <property type="entry name" value="Integrin_alpha_C_CS"/>
</dbReference>
<protein>
    <submittedName>
        <fullName evidence="19">Integrin subunit alpha 6</fullName>
    </submittedName>
</protein>
<feature type="signal peptide" evidence="14">
    <location>
        <begin position="1"/>
        <end position="25"/>
    </location>
</feature>
<dbReference type="Ensembl" id="ENSCCRT00015020627.1">
    <property type="protein sequence ID" value="ENSCCRP00015019910.1"/>
    <property type="gene ID" value="ENSCCRG00015007128.1"/>
</dbReference>